<organism evidence="10 11">
    <name type="scientific">Protomyces lactucae-debilis</name>
    <dbReference type="NCBI Taxonomy" id="2754530"/>
    <lineage>
        <taxon>Eukaryota</taxon>
        <taxon>Fungi</taxon>
        <taxon>Dikarya</taxon>
        <taxon>Ascomycota</taxon>
        <taxon>Taphrinomycotina</taxon>
        <taxon>Taphrinomycetes</taxon>
        <taxon>Taphrinales</taxon>
        <taxon>Protomycetaceae</taxon>
        <taxon>Protomyces</taxon>
    </lineage>
</organism>
<evidence type="ECO:0000313" key="11">
    <source>
        <dbReference type="Proteomes" id="UP000193685"/>
    </source>
</evidence>
<gene>
    <name evidence="10" type="ORF">BCR37DRAFT_251745</name>
</gene>
<evidence type="ECO:0000256" key="2">
    <source>
        <dbReference type="ARBA" id="ARBA00006370"/>
    </source>
</evidence>
<dbReference type="InterPro" id="IPR039670">
    <property type="entry name" value="NPC2-like"/>
</dbReference>
<name>A0A1Y2FLC2_PROLT</name>
<evidence type="ECO:0000256" key="5">
    <source>
        <dbReference type="ARBA" id="ARBA00022448"/>
    </source>
</evidence>
<dbReference type="RefSeq" id="XP_040726584.1">
    <property type="nucleotide sequence ID" value="XM_040866638.1"/>
</dbReference>
<dbReference type="Proteomes" id="UP000193685">
    <property type="component" value="Unassembled WGS sequence"/>
</dbReference>
<feature type="domain" description="MD-2-related lipid-recognition" evidence="9">
    <location>
        <begin position="44"/>
        <end position="167"/>
    </location>
</feature>
<dbReference type="PANTHER" id="PTHR11306">
    <property type="entry name" value="NIEMANN PICK TYPE C2 PROTEIN NPC2-RELATED"/>
    <property type="match status" value="1"/>
</dbReference>
<evidence type="ECO:0000256" key="6">
    <source>
        <dbReference type="ARBA" id="ARBA00022729"/>
    </source>
</evidence>
<evidence type="ECO:0000256" key="8">
    <source>
        <dbReference type="SAM" id="SignalP"/>
    </source>
</evidence>
<dbReference type="GO" id="GO:0032934">
    <property type="term" value="F:sterol binding"/>
    <property type="evidence" value="ECO:0007669"/>
    <property type="project" value="InterPro"/>
</dbReference>
<protein>
    <recommendedName>
        <fullName evidence="4">Phosphatidylglycerol/phosphatidylinositol transfer protein</fullName>
    </recommendedName>
</protein>
<keyword evidence="6 8" id="KW-0732">Signal</keyword>
<dbReference type="EMBL" id="MCFI01000005">
    <property type="protein sequence ID" value="ORY84801.1"/>
    <property type="molecule type" value="Genomic_DNA"/>
</dbReference>
<comment type="similarity">
    <text evidence="2">Belongs to the NPC2 family.</text>
</comment>
<reference evidence="10 11" key="1">
    <citation type="submission" date="2016-07" db="EMBL/GenBank/DDBJ databases">
        <title>Pervasive Adenine N6-methylation of Active Genes in Fungi.</title>
        <authorList>
            <consortium name="DOE Joint Genome Institute"/>
            <person name="Mondo S.J."/>
            <person name="Dannebaum R.O."/>
            <person name="Kuo R.C."/>
            <person name="Labutti K."/>
            <person name="Haridas S."/>
            <person name="Kuo A."/>
            <person name="Salamov A."/>
            <person name="Ahrendt S.R."/>
            <person name="Lipzen A."/>
            <person name="Sullivan W."/>
            <person name="Andreopoulos W.B."/>
            <person name="Clum A."/>
            <person name="Lindquist E."/>
            <person name="Daum C."/>
            <person name="Ramamoorthy G.K."/>
            <person name="Gryganskyi A."/>
            <person name="Culley D."/>
            <person name="Magnuson J.K."/>
            <person name="James T.Y."/>
            <person name="O'Malley M.A."/>
            <person name="Stajich J.E."/>
            <person name="Spatafora J.W."/>
            <person name="Visel A."/>
            <person name="Grigoriev I.V."/>
        </authorList>
    </citation>
    <scope>NUCLEOTIDE SEQUENCE [LARGE SCALE GENOMIC DNA]</scope>
    <source>
        <strain evidence="10 11">12-1054</strain>
    </source>
</reference>
<dbReference type="InterPro" id="IPR014756">
    <property type="entry name" value="Ig_E-set"/>
</dbReference>
<evidence type="ECO:0000256" key="4">
    <source>
        <dbReference type="ARBA" id="ARBA00016056"/>
    </source>
</evidence>
<feature type="signal peptide" evidence="8">
    <location>
        <begin position="1"/>
        <end position="20"/>
    </location>
</feature>
<evidence type="ECO:0000313" key="10">
    <source>
        <dbReference type="EMBL" id="ORY84801.1"/>
    </source>
</evidence>
<dbReference type="AlphaFoldDB" id="A0A1Y2FLC2"/>
<proteinExistence type="inferred from homology"/>
<dbReference type="SMART" id="SM00737">
    <property type="entry name" value="ML"/>
    <property type="match status" value="1"/>
</dbReference>
<feature type="chain" id="PRO_5012078953" description="Phosphatidylglycerol/phosphatidylinositol transfer protein" evidence="8">
    <location>
        <begin position="21"/>
        <end position="170"/>
    </location>
</feature>
<dbReference type="Pfam" id="PF02221">
    <property type="entry name" value="E1_DerP2_DerF2"/>
    <property type="match status" value="1"/>
</dbReference>
<comment type="caution">
    <text evidence="10">The sequence shown here is derived from an EMBL/GenBank/DDBJ whole genome shotgun (WGS) entry which is preliminary data.</text>
</comment>
<keyword evidence="11" id="KW-1185">Reference proteome</keyword>
<comment type="function">
    <text evidence="1">Catalyzes the intermembrane transfer of phosphatidylglycerol and phosphatidylinositol.</text>
</comment>
<evidence type="ECO:0000256" key="7">
    <source>
        <dbReference type="ARBA" id="ARBA00023055"/>
    </source>
</evidence>
<dbReference type="InterPro" id="IPR003172">
    <property type="entry name" value="ML_dom"/>
</dbReference>
<dbReference type="Gene3D" id="2.60.40.770">
    <property type="match status" value="1"/>
</dbReference>
<dbReference type="OMA" id="ASADFRC"/>
<dbReference type="SUPFAM" id="SSF81296">
    <property type="entry name" value="E set domains"/>
    <property type="match status" value="1"/>
</dbReference>
<dbReference type="OrthoDB" id="6409159at2759"/>
<dbReference type="GeneID" id="63783237"/>
<evidence type="ECO:0000256" key="3">
    <source>
        <dbReference type="ARBA" id="ARBA00011245"/>
    </source>
</evidence>
<evidence type="ECO:0000256" key="1">
    <source>
        <dbReference type="ARBA" id="ARBA00002053"/>
    </source>
</evidence>
<keyword evidence="7" id="KW-0445">Lipid transport</keyword>
<evidence type="ECO:0000259" key="9">
    <source>
        <dbReference type="SMART" id="SM00737"/>
    </source>
</evidence>
<dbReference type="PANTHER" id="PTHR11306:SF0">
    <property type="entry name" value="PHOSPHATIDYLGLYCEROL_PHOSPHATIDYLINOSITOL TRANSFER PROTEIN"/>
    <property type="match status" value="1"/>
</dbReference>
<sequence>MSWTILVISVRLSLLILACAASADFRCLSCPRPEKGLILGGSPFRLCEASLVDTQVVVVQRLIVTPTHPSSGDTVSFCLSAFFKEDVSCGATVDVMVLLDHTRIVKKTYDLCALASKTTLTCPIKAGERFLLTQVDLPYCIPAGRYTMTAQFFTPDERPLTCITGEVTMN</sequence>
<dbReference type="GO" id="GO:0015918">
    <property type="term" value="P:sterol transport"/>
    <property type="evidence" value="ECO:0007669"/>
    <property type="project" value="InterPro"/>
</dbReference>
<keyword evidence="5" id="KW-0813">Transport</keyword>
<accession>A0A1Y2FLC2</accession>
<comment type="subunit">
    <text evidence="3">Monomer.</text>
</comment>